<dbReference type="InterPro" id="IPR003607">
    <property type="entry name" value="HD/PDEase_dom"/>
</dbReference>
<proteinExistence type="predicted"/>
<name>A0A554A1I2_9BACI</name>
<dbReference type="RefSeq" id="WP_143848048.1">
    <property type="nucleotide sequence ID" value="NZ_VLXZ01000003.1"/>
</dbReference>
<evidence type="ECO:0000313" key="3">
    <source>
        <dbReference type="Proteomes" id="UP000318521"/>
    </source>
</evidence>
<organism evidence="2 3">
    <name type="scientific">Alkalicoccobacillus porphyridii</name>
    <dbReference type="NCBI Taxonomy" id="2597270"/>
    <lineage>
        <taxon>Bacteria</taxon>
        <taxon>Bacillati</taxon>
        <taxon>Bacillota</taxon>
        <taxon>Bacilli</taxon>
        <taxon>Bacillales</taxon>
        <taxon>Bacillaceae</taxon>
        <taxon>Alkalicoccobacillus</taxon>
    </lineage>
</organism>
<feature type="domain" description="HD-GYP" evidence="1">
    <location>
        <begin position="120"/>
        <end position="316"/>
    </location>
</feature>
<keyword evidence="3" id="KW-1185">Reference proteome</keyword>
<dbReference type="EMBL" id="VLXZ01000003">
    <property type="protein sequence ID" value="TSB47548.1"/>
    <property type="molecule type" value="Genomic_DNA"/>
</dbReference>
<accession>A0A554A1I2</accession>
<evidence type="ECO:0000313" key="2">
    <source>
        <dbReference type="EMBL" id="TSB47548.1"/>
    </source>
</evidence>
<evidence type="ECO:0000259" key="1">
    <source>
        <dbReference type="PROSITE" id="PS51832"/>
    </source>
</evidence>
<dbReference type="OrthoDB" id="9759601at2"/>
<dbReference type="Proteomes" id="UP000318521">
    <property type="component" value="Unassembled WGS sequence"/>
</dbReference>
<dbReference type="CDD" id="cd00077">
    <property type="entry name" value="HDc"/>
    <property type="match status" value="1"/>
</dbReference>
<dbReference type="SUPFAM" id="SSF109604">
    <property type="entry name" value="HD-domain/PDEase-like"/>
    <property type="match status" value="1"/>
</dbReference>
<dbReference type="AlphaFoldDB" id="A0A554A1I2"/>
<protein>
    <submittedName>
        <fullName evidence="2">HD-GYP domain-containing protein</fullName>
    </submittedName>
</protein>
<dbReference type="Gene3D" id="1.10.3210.10">
    <property type="entry name" value="Hypothetical protein af1432"/>
    <property type="match status" value="1"/>
</dbReference>
<dbReference type="PANTHER" id="PTHR43155:SF2">
    <property type="entry name" value="CYCLIC DI-GMP PHOSPHODIESTERASE PA4108"/>
    <property type="match status" value="1"/>
</dbReference>
<comment type="caution">
    <text evidence="2">The sequence shown here is derived from an EMBL/GenBank/DDBJ whole genome shotgun (WGS) entry which is preliminary data.</text>
</comment>
<dbReference type="SMART" id="SM00471">
    <property type="entry name" value="HDc"/>
    <property type="match status" value="1"/>
</dbReference>
<dbReference type="Pfam" id="PF13487">
    <property type="entry name" value="HD_5"/>
    <property type="match status" value="1"/>
</dbReference>
<reference evidence="2 3" key="1">
    <citation type="submission" date="2019-07" db="EMBL/GenBank/DDBJ databases">
        <authorList>
            <person name="Park Y.J."/>
            <person name="Jeong S.E."/>
            <person name="Jung H.S."/>
        </authorList>
    </citation>
    <scope>NUCLEOTIDE SEQUENCE [LARGE SCALE GENOMIC DNA]</scope>
    <source>
        <strain evidence="3">P16(2019)</strain>
    </source>
</reference>
<dbReference type="InterPro" id="IPR037522">
    <property type="entry name" value="HD_GYP_dom"/>
</dbReference>
<sequence>MIVPVHVLQEGCIVKSDVYAAASIPLLKGHTVITERHLSFLRAFFIKEVDVEHLLADGQIFSPALSSTMNKEESLPAAESSFFDMYTEAVQLFKKEFERWQAGMPVSVHELRTIMLPLFEKVIKDPEHLMSLHQFSHKCDYQYHHSVSVGLLSASLGYKLQYESGDWIQIGLAGLLSDIGMAKIASTSLNKGGPLTAFEFEDVKKHPIYSYKMVKDSTGLTAAAKLAILQHHERTDRQGYPMAIGAEKLHPYSEIIAVADVYHAMSSERPHRAKHSIYYILEEMRRQNFGPLNIPAVLALTEQLLQFTVGASVRLNTEEEGEIIFVTPQDLTKPMVKLYESGEIINLNYQTHIYIEDILSKKKS</sequence>
<dbReference type="PANTHER" id="PTHR43155">
    <property type="entry name" value="CYCLIC DI-GMP PHOSPHODIESTERASE PA4108-RELATED"/>
    <property type="match status" value="1"/>
</dbReference>
<gene>
    <name evidence="2" type="ORF">FN960_07395</name>
</gene>
<dbReference type="PROSITE" id="PS51832">
    <property type="entry name" value="HD_GYP"/>
    <property type="match status" value="1"/>
</dbReference>